<organism evidence="1 2">
    <name type="scientific">Macrostomum lignano</name>
    <dbReference type="NCBI Taxonomy" id="282301"/>
    <lineage>
        <taxon>Eukaryota</taxon>
        <taxon>Metazoa</taxon>
        <taxon>Spiralia</taxon>
        <taxon>Lophotrochozoa</taxon>
        <taxon>Platyhelminthes</taxon>
        <taxon>Rhabditophora</taxon>
        <taxon>Macrostomorpha</taxon>
        <taxon>Macrostomida</taxon>
        <taxon>Macrostomidae</taxon>
        <taxon>Macrostomum</taxon>
    </lineage>
</organism>
<reference evidence="2" key="1">
    <citation type="submission" date="2016-11" db="UniProtKB">
        <authorList>
            <consortium name="WormBaseParasite"/>
        </authorList>
    </citation>
    <scope>IDENTIFICATION</scope>
</reference>
<proteinExistence type="predicted"/>
<name>A0A1I8GIM8_9PLAT</name>
<keyword evidence="1" id="KW-1185">Reference proteome</keyword>
<dbReference type="AlphaFoldDB" id="A0A1I8GIM8"/>
<evidence type="ECO:0000313" key="1">
    <source>
        <dbReference type="Proteomes" id="UP000095280"/>
    </source>
</evidence>
<sequence length="261" mass="30854">ALFFFLLNDFDSYMHFNSAYFHQGTRLYLHDPDTLPTDDGILIVPGHSQRINFKAVVTHLLKQKRNCREQEFYEYMYDTSLQETRRIKLDYSLCKVLVSARKYHSRCRCYTPFLPAFKFDDSKPQLCFNMSVFNSSQLIQNALCLAEVHKEYSNEELFKATIDRECAHVKEVLCVRTEYNIESSDYMWPELWSEKMNSARKQLMQTVATNIVSRKYPDWTFDELLEFVQNNMSIKELSQLLRTDCSDAHIKARSVYSDKVS</sequence>
<protein>
    <submittedName>
        <fullName evidence="2">Mab-21 domain-containing protein</fullName>
    </submittedName>
</protein>
<accession>A0A1I8GIM8</accession>
<dbReference type="WBParaSite" id="maker-uti_cns_0002133-snap-gene-0.55-mRNA-1">
    <property type="protein sequence ID" value="maker-uti_cns_0002133-snap-gene-0.55-mRNA-1"/>
    <property type="gene ID" value="maker-uti_cns_0002133-snap-gene-0.55"/>
</dbReference>
<evidence type="ECO:0000313" key="2">
    <source>
        <dbReference type="WBParaSite" id="maker-uti_cns_0002133-snap-gene-0.55-mRNA-1"/>
    </source>
</evidence>
<dbReference type="Proteomes" id="UP000095280">
    <property type="component" value="Unplaced"/>
</dbReference>